<keyword evidence="2" id="KW-1185">Reference proteome</keyword>
<name>A0ABW4W894_9HYPH</name>
<evidence type="ECO:0000313" key="1">
    <source>
        <dbReference type="EMBL" id="MFD2052856.1"/>
    </source>
</evidence>
<accession>A0ABW4W894</accession>
<evidence type="ECO:0000313" key="2">
    <source>
        <dbReference type="Proteomes" id="UP001597349"/>
    </source>
</evidence>
<comment type="caution">
    <text evidence="1">The sequence shown here is derived from an EMBL/GenBank/DDBJ whole genome shotgun (WGS) entry which is preliminary data.</text>
</comment>
<dbReference type="Gene3D" id="6.10.250.730">
    <property type="match status" value="1"/>
</dbReference>
<dbReference type="Pfam" id="PF06169">
    <property type="entry name" value="DUF982"/>
    <property type="match status" value="1"/>
</dbReference>
<reference evidence="2" key="1">
    <citation type="journal article" date="2019" name="Int. J. Syst. Evol. Microbiol.">
        <title>The Global Catalogue of Microorganisms (GCM) 10K type strain sequencing project: providing services to taxonomists for standard genome sequencing and annotation.</title>
        <authorList>
            <consortium name="The Broad Institute Genomics Platform"/>
            <consortium name="The Broad Institute Genome Sequencing Center for Infectious Disease"/>
            <person name="Wu L."/>
            <person name="Ma J."/>
        </authorList>
    </citation>
    <scope>NUCLEOTIDE SEQUENCE [LARGE SCALE GENOMIC DNA]</scope>
    <source>
        <strain evidence="2">CGMCC 1.16226</strain>
    </source>
</reference>
<dbReference type="EMBL" id="JBHUGY010000014">
    <property type="protein sequence ID" value="MFD2052856.1"/>
    <property type="molecule type" value="Genomic_DNA"/>
</dbReference>
<proteinExistence type="predicted"/>
<dbReference type="Proteomes" id="UP001597349">
    <property type="component" value="Unassembled WGS sequence"/>
</dbReference>
<sequence>MNDRLFDRPVFVKDARLIVQEIACLEEALDFLDEWPSNRRGPIFDTARRACHRAFDGLLPLSAAREAFAGWAKSARIPEDVSSVLPWMIGQRSGRGGMPA</sequence>
<dbReference type="RefSeq" id="WP_379017748.1">
    <property type="nucleotide sequence ID" value="NZ_JBHUGY010000014.1"/>
</dbReference>
<dbReference type="InterPro" id="IPR010385">
    <property type="entry name" value="DUF982"/>
</dbReference>
<gene>
    <name evidence="1" type="ORF">ACFSQT_06950</name>
</gene>
<protein>
    <submittedName>
        <fullName evidence="1">DUF982 domain-containing protein</fullName>
    </submittedName>
</protein>
<organism evidence="1 2">
    <name type="scientific">Mesorhizobium calcicola</name>
    <dbReference type="NCBI Taxonomy" id="1300310"/>
    <lineage>
        <taxon>Bacteria</taxon>
        <taxon>Pseudomonadati</taxon>
        <taxon>Pseudomonadota</taxon>
        <taxon>Alphaproteobacteria</taxon>
        <taxon>Hyphomicrobiales</taxon>
        <taxon>Phyllobacteriaceae</taxon>
        <taxon>Mesorhizobium</taxon>
    </lineage>
</organism>